<gene>
    <name evidence="2" type="ORF">PAPOLLO_LOCUS15897</name>
    <name evidence="3" type="ORF">PAPOLLO_LOCUS21964</name>
</gene>
<dbReference type="OrthoDB" id="7417618at2759"/>
<accession>A0A8S3XTQ6</accession>
<proteinExistence type="predicted"/>
<feature type="coiled-coil region" evidence="1">
    <location>
        <begin position="1"/>
        <end position="61"/>
    </location>
</feature>
<evidence type="ECO:0000313" key="4">
    <source>
        <dbReference type="Proteomes" id="UP000691718"/>
    </source>
</evidence>
<organism evidence="3 4">
    <name type="scientific">Parnassius apollo</name>
    <name type="common">Apollo butterfly</name>
    <name type="synonym">Papilio apollo</name>
    <dbReference type="NCBI Taxonomy" id="110799"/>
    <lineage>
        <taxon>Eukaryota</taxon>
        <taxon>Metazoa</taxon>
        <taxon>Ecdysozoa</taxon>
        <taxon>Arthropoda</taxon>
        <taxon>Hexapoda</taxon>
        <taxon>Insecta</taxon>
        <taxon>Pterygota</taxon>
        <taxon>Neoptera</taxon>
        <taxon>Endopterygota</taxon>
        <taxon>Lepidoptera</taxon>
        <taxon>Glossata</taxon>
        <taxon>Ditrysia</taxon>
        <taxon>Papilionoidea</taxon>
        <taxon>Papilionidae</taxon>
        <taxon>Parnassiinae</taxon>
        <taxon>Parnassini</taxon>
        <taxon>Parnassius</taxon>
        <taxon>Parnassius</taxon>
    </lineage>
</organism>
<sequence>MDEIKDMLRKMQEEMSQQKVDMVAMKEDIKNTINNNINEKFKSLENKNLQLEQKLETQKLSIDNFERFNRRKNLLFFGVEEREISYQDLEKKVLDIINNILNIKCEKHYIESVRRLGKKSDKIRPIVTTLLTMGMKIEILKNKKNLETTSYYIKEDFPLEVLKKRKELQGEVEMLKEQGKKAIIKYDKIILLENNKKQYPEWQKKNSK</sequence>
<protein>
    <submittedName>
        <fullName evidence="3">(apollo) hypothetical protein</fullName>
    </submittedName>
</protein>
<evidence type="ECO:0000313" key="3">
    <source>
        <dbReference type="EMBL" id="CAG5040776.1"/>
    </source>
</evidence>
<evidence type="ECO:0000256" key="1">
    <source>
        <dbReference type="SAM" id="Coils"/>
    </source>
</evidence>
<name>A0A8S3XTQ6_PARAO</name>
<dbReference type="EMBL" id="CAJQZP010001045">
    <property type="protein sequence ID" value="CAG5013246.1"/>
    <property type="molecule type" value="Genomic_DNA"/>
</dbReference>
<dbReference type="AlphaFoldDB" id="A0A8S3XTQ6"/>
<dbReference type="Proteomes" id="UP000691718">
    <property type="component" value="Unassembled WGS sequence"/>
</dbReference>
<keyword evidence="1" id="KW-0175">Coiled coil</keyword>
<evidence type="ECO:0000313" key="2">
    <source>
        <dbReference type="EMBL" id="CAG5013246.1"/>
    </source>
</evidence>
<dbReference type="EMBL" id="CAJQZP010001351">
    <property type="protein sequence ID" value="CAG5040776.1"/>
    <property type="molecule type" value="Genomic_DNA"/>
</dbReference>
<reference evidence="3" key="1">
    <citation type="submission" date="2021-04" db="EMBL/GenBank/DDBJ databases">
        <authorList>
            <person name="Tunstrom K."/>
        </authorList>
    </citation>
    <scope>NUCLEOTIDE SEQUENCE</scope>
</reference>
<comment type="caution">
    <text evidence="3">The sequence shown here is derived from an EMBL/GenBank/DDBJ whole genome shotgun (WGS) entry which is preliminary data.</text>
</comment>
<keyword evidence="4" id="KW-1185">Reference proteome</keyword>